<dbReference type="EMBL" id="LIRB01000139">
    <property type="protein sequence ID" value="KWX74451.1"/>
    <property type="molecule type" value="Genomic_DNA"/>
</dbReference>
<name>A0A132TT11_9BACL</name>
<dbReference type="Gene3D" id="3.40.50.150">
    <property type="entry name" value="Vaccinia Virus protein VP39"/>
    <property type="match status" value="1"/>
</dbReference>
<dbReference type="PATRIC" id="fig|483937.3.peg.552"/>
<dbReference type="Pfam" id="PF13649">
    <property type="entry name" value="Methyltransf_25"/>
    <property type="match status" value="1"/>
</dbReference>
<organism evidence="2 3">
    <name type="scientific">Paenibacillus riograndensis</name>
    <dbReference type="NCBI Taxonomy" id="483937"/>
    <lineage>
        <taxon>Bacteria</taxon>
        <taxon>Bacillati</taxon>
        <taxon>Bacillota</taxon>
        <taxon>Bacilli</taxon>
        <taxon>Bacillales</taxon>
        <taxon>Paenibacillaceae</taxon>
        <taxon>Paenibacillus</taxon>
        <taxon>Paenibacillus sonchi group</taxon>
    </lineage>
</organism>
<comment type="caution">
    <text evidence="2">The sequence shown here is derived from an EMBL/GenBank/DDBJ whole genome shotgun (WGS) entry which is preliminary data.</text>
</comment>
<dbReference type="AlphaFoldDB" id="A0A132TT11"/>
<dbReference type="Proteomes" id="UP000070475">
    <property type="component" value="Unassembled WGS sequence"/>
</dbReference>
<keyword evidence="3" id="KW-1185">Reference proteome</keyword>
<accession>A0A132TT11</accession>
<reference evidence="2 3" key="1">
    <citation type="submission" date="2015-08" db="EMBL/GenBank/DDBJ databases">
        <title>Genomes of Paenibacillus riograndensis.</title>
        <authorList>
            <person name="Sant'Anna F.H."/>
            <person name="Souza R."/>
            <person name="Ambrosini A."/>
            <person name="Bach E."/>
            <person name="Fernandes G."/>
            <person name="Balsanelli E."/>
            <person name="Baura V.A."/>
            <person name="Pedrosa F.O."/>
            <person name="Souza E.M."/>
            <person name="Passaglia L."/>
        </authorList>
    </citation>
    <scope>NUCLEOTIDE SEQUENCE [LARGE SCALE GENOMIC DNA]</scope>
    <source>
        <strain evidence="2 3">CAS34</strain>
    </source>
</reference>
<evidence type="ECO:0000259" key="1">
    <source>
        <dbReference type="Pfam" id="PF13649"/>
    </source>
</evidence>
<evidence type="ECO:0000313" key="3">
    <source>
        <dbReference type="Proteomes" id="UP000070475"/>
    </source>
</evidence>
<protein>
    <recommendedName>
        <fullName evidence="1">Methyltransferase domain-containing protein</fullName>
    </recommendedName>
</protein>
<dbReference type="InterPro" id="IPR041698">
    <property type="entry name" value="Methyltransf_25"/>
</dbReference>
<evidence type="ECO:0000313" key="2">
    <source>
        <dbReference type="EMBL" id="KWX74451.1"/>
    </source>
</evidence>
<dbReference type="OrthoDB" id="9797252at2"/>
<proteinExistence type="predicted"/>
<feature type="domain" description="Methyltransferase" evidence="1">
    <location>
        <begin position="24"/>
        <end position="105"/>
    </location>
</feature>
<dbReference type="SUPFAM" id="SSF53335">
    <property type="entry name" value="S-adenosyl-L-methionine-dependent methyltransferases"/>
    <property type="match status" value="1"/>
</dbReference>
<dbReference type="CDD" id="cd02440">
    <property type="entry name" value="AdoMet_MTases"/>
    <property type="match status" value="1"/>
</dbReference>
<sequence>MGPNPLWLLEDLTNDMNLEKGMKILDMGCGKAITSIFLAKEYDVQVWANDLWIDPTENLERIKQSGVEDRVFPIKAEAHSLPYANGFFDAIISIDAYHYFGTEELYFSWYLQKLVNSGGQLGIVVPGVTKEINNEADLPGKLKNLWTDDLYTFRTYQWWKNHWDKTKHATIDSANTIENSKELWLNSNCDHELLAADEEDLFTFVKLIATKK</sequence>
<dbReference type="InterPro" id="IPR029063">
    <property type="entry name" value="SAM-dependent_MTases_sf"/>
</dbReference>
<gene>
    <name evidence="2" type="ORF">AMQ84_20500</name>
</gene>